<feature type="transmembrane region" description="Helical" evidence="4">
    <location>
        <begin position="293"/>
        <end position="314"/>
    </location>
</feature>
<dbReference type="CDD" id="cd17477">
    <property type="entry name" value="MFS_YcaD_like"/>
    <property type="match status" value="1"/>
</dbReference>
<name>G4QJE0_GLANF</name>
<keyword evidence="3 4" id="KW-0472">Membrane</keyword>
<dbReference type="InterPro" id="IPR047200">
    <property type="entry name" value="MFS_YcaD-like"/>
</dbReference>
<feature type="transmembrane region" description="Helical" evidence="4">
    <location>
        <begin position="265"/>
        <end position="287"/>
    </location>
</feature>
<evidence type="ECO:0000256" key="3">
    <source>
        <dbReference type="ARBA" id="ARBA00023136"/>
    </source>
</evidence>
<dbReference type="AlphaFoldDB" id="G4QJE0"/>
<feature type="transmembrane region" description="Helical" evidence="4">
    <location>
        <begin position="326"/>
        <end position="348"/>
    </location>
</feature>
<dbReference type="HOGENOM" id="CLU_035018_1_1_6"/>
<evidence type="ECO:0000313" key="7">
    <source>
        <dbReference type="Proteomes" id="UP000009282"/>
    </source>
</evidence>
<dbReference type="InterPro" id="IPR036259">
    <property type="entry name" value="MFS_trans_sf"/>
</dbReference>
<dbReference type="RefSeq" id="WP_014107424.1">
    <property type="nucleotide sequence ID" value="NC_016041.1"/>
</dbReference>
<feature type="transmembrane region" description="Helical" evidence="4">
    <location>
        <begin position="98"/>
        <end position="119"/>
    </location>
</feature>
<dbReference type="EMBL" id="CP003060">
    <property type="protein sequence ID" value="AEP28546.1"/>
    <property type="molecule type" value="Genomic_DNA"/>
</dbReference>
<dbReference type="PROSITE" id="PS50850">
    <property type="entry name" value="MFS"/>
    <property type="match status" value="1"/>
</dbReference>
<dbReference type="STRING" id="1085623.GNIT_0392"/>
<feature type="transmembrane region" description="Helical" evidence="4">
    <location>
        <begin position="43"/>
        <end position="65"/>
    </location>
</feature>
<keyword evidence="2 4" id="KW-1133">Transmembrane helix</keyword>
<dbReference type="eggNOG" id="COG0738">
    <property type="taxonomic scope" value="Bacteria"/>
</dbReference>
<evidence type="ECO:0000259" key="5">
    <source>
        <dbReference type="PROSITE" id="PS50850"/>
    </source>
</evidence>
<feature type="transmembrane region" description="Helical" evidence="4">
    <location>
        <begin position="360"/>
        <end position="377"/>
    </location>
</feature>
<sequence>MLRALVPISALLLSNAFLLLGHGLLLTLLPIAASTAGFSDTQVALTGSAYFLGFVSGCLATPYMLKRVGHIRSFAVLATCYSVVILIFPLLPEFYSWMILRFFIGVAISGLYMIIESWLNGSSDAKNRGSILSVYTTLNFVMVMSGQQLLNLGNTQDWMLFGLAAIFVSIAIIPVSLTLSAAPAAIHQVKVNMFKVWQHSHIALIGAVVTGLVTGAFWSLAPIYAKDNGFESSQLAAFVSATVLGGACFQLPLGKVSDRFDRRIVLMYLALAGAAVSLLFVGLPYVVTTFGGWPAAISAFFWGGTCMTLYAICLAHANDNATSDDFVEISSAMLITLGLSSAIGAPLASLAMSLMGANGLYAFTSVCLITFFIIVVLRRRSHELPFDLETKDNFRAVTEMTGPAAFEMDPRTEVDHK</sequence>
<proteinExistence type="predicted"/>
<feature type="transmembrane region" description="Helical" evidence="4">
    <location>
        <begin position="158"/>
        <end position="181"/>
    </location>
</feature>
<reference evidence="6 7" key="1">
    <citation type="journal article" date="2011" name="J. Bacteriol.">
        <title>Complete genome sequence of seawater bacterium Glaciecola nitratireducens FR1064T.</title>
        <authorList>
            <person name="Bian F."/>
            <person name="Qin Q.L."/>
            <person name="Xie B.B."/>
            <person name="Shu Y.L."/>
            <person name="Zhang X.Y."/>
            <person name="Yu Y."/>
            <person name="Chen B."/>
            <person name="Chen X.L."/>
            <person name="Zhou B.C."/>
            <person name="Zhang Y.Z."/>
        </authorList>
    </citation>
    <scope>NUCLEOTIDE SEQUENCE [LARGE SCALE GENOMIC DNA]</scope>
    <source>
        <strain evidence="7">JCM 12485 / KCTC 12276 / FR1064</strain>
    </source>
</reference>
<feature type="transmembrane region" description="Helical" evidence="4">
    <location>
        <begin position="131"/>
        <end position="152"/>
    </location>
</feature>
<dbReference type="SUPFAM" id="SSF103473">
    <property type="entry name" value="MFS general substrate transporter"/>
    <property type="match status" value="1"/>
</dbReference>
<dbReference type="PANTHER" id="PTHR23521:SF3">
    <property type="entry name" value="MFS TRANSPORTER"/>
    <property type="match status" value="1"/>
</dbReference>
<evidence type="ECO:0000256" key="2">
    <source>
        <dbReference type="ARBA" id="ARBA00022989"/>
    </source>
</evidence>
<dbReference type="PANTHER" id="PTHR23521">
    <property type="entry name" value="TRANSPORTER MFS SUPERFAMILY"/>
    <property type="match status" value="1"/>
</dbReference>
<evidence type="ECO:0000256" key="4">
    <source>
        <dbReference type="SAM" id="Phobius"/>
    </source>
</evidence>
<dbReference type="Gene3D" id="1.20.1250.20">
    <property type="entry name" value="MFS general substrate transporter like domains"/>
    <property type="match status" value="2"/>
</dbReference>
<evidence type="ECO:0000313" key="6">
    <source>
        <dbReference type="EMBL" id="AEP28546.1"/>
    </source>
</evidence>
<dbReference type="InterPro" id="IPR011701">
    <property type="entry name" value="MFS"/>
</dbReference>
<feature type="transmembrane region" description="Helical" evidence="4">
    <location>
        <begin position="74"/>
        <end position="92"/>
    </location>
</feature>
<feature type="domain" description="Major facilitator superfamily (MFS) profile" evidence="5">
    <location>
        <begin position="7"/>
        <end position="382"/>
    </location>
</feature>
<gene>
    <name evidence="6" type="ordered locus">GNIT_0392</name>
</gene>
<accession>G4QJE0</accession>
<keyword evidence="1 4" id="KW-0812">Transmembrane</keyword>
<dbReference type="InterPro" id="IPR020846">
    <property type="entry name" value="MFS_dom"/>
</dbReference>
<dbReference type="Proteomes" id="UP000009282">
    <property type="component" value="Chromosome"/>
</dbReference>
<evidence type="ECO:0000256" key="1">
    <source>
        <dbReference type="ARBA" id="ARBA00022692"/>
    </source>
</evidence>
<dbReference type="KEGG" id="gni:GNIT_0392"/>
<feature type="transmembrane region" description="Helical" evidence="4">
    <location>
        <begin position="202"/>
        <end position="223"/>
    </location>
</feature>
<organism evidence="6 7">
    <name type="scientific">Glaciecola nitratireducens (strain JCM 12485 / KCTC 12276 / FR1064)</name>
    <dbReference type="NCBI Taxonomy" id="1085623"/>
    <lineage>
        <taxon>Bacteria</taxon>
        <taxon>Pseudomonadati</taxon>
        <taxon>Pseudomonadota</taxon>
        <taxon>Gammaproteobacteria</taxon>
        <taxon>Alteromonadales</taxon>
        <taxon>Alteromonadaceae</taxon>
        <taxon>Brumicola</taxon>
    </lineage>
</organism>
<dbReference type="OrthoDB" id="9810614at2"/>
<dbReference type="Pfam" id="PF07690">
    <property type="entry name" value="MFS_1"/>
    <property type="match status" value="1"/>
</dbReference>
<dbReference type="GO" id="GO:0022857">
    <property type="term" value="F:transmembrane transporter activity"/>
    <property type="evidence" value="ECO:0007669"/>
    <property type="project" value="InterPro"/>
</dbReference>
<feature type="transmembrane region" description="Helical" evidence="4">
    <location>
        <begin position="235"/>
        <end position="253"/>
    </location>
</feature>
<protein>
    <submittedName>
        <fullName evidence="6">Twin-arginine translocation pathway signal</fullName>
    </submittedName>
</protein>
<dbReference type="GO" id="GO:0005886">
    <property type="term" value="C:plasma membrane"/>
    <property type="evidence" value="ECO:0007669"/>
    <property type="project" value="TreeGrafter"/>
</dbReference>
<keyword evidence="7" id="KW-1185">Reference proteome</keyword>